<dbReference type="GO" id="GO:0004190">
    <property type="term" value="F:aspartic-type endopeptidase activity"/>
    <property type="evidence" value="ECO:0007669"/>
    <property type="project" value="UniProtKB-KW"/>
</dbReference>
<keyword evidence="11" id="KW-0233">DNA recombination</keyword>
<name>A0AAE0VFL6_9TELE</name>
<dbReference type="EMBL" id="JAUCMX010000001">
    <property type="protein sequence ID" value="KAK3557047.1"/>
    <property type="molecule type" value="Genomic_DNA"/>
</dbReference>
<dbReference type="Gene3D" id="1.10.340.70">
    <property type="match status" value="1"/>
</dbReference>
<feature type="compositionally biased region" description="Basic residues" evidence="13">
    <location>
        <begin position="431"/>
        <end position="441"/>
    </location>
</feature>
<dbReference type="InterPro" id="IPR023780">
    <property type="entry name" value="Chromo_domain"/>
</dbReference>
<keyword evidence="3" id="KW-0479">Metal-binding</keyword>
<reference evidence="16" key="1">
    <citation type="submission" date="2023-06" db="EMBL/GenBank/DDBJ databases">
        <title>Male Hemibagrus guttatus genome.</title>
        <authorList>
            <person name="Bian C."/>
        </authorList>
    </citation>
    <scope>NUCLEOTIDE SEQUENCE</scope>
    <source>
        <strain evidence="16">Male_cb2023</strain>
        <tissue evidence="16">Muscle</tissue>
    </source>
</reference>
<evidence type="ECO:0000313" key="16">
    <source>
        <dbReference type="EMBL" id="KAK3557047.1"/>
    </source>
</evidence>
<dbReference type="PANTHER" id="PTHR37984:SF5">
    <property type="entry name" value="PROTEIN NYNRIN-LIKE"/>
    <property type="match status" value="1"/>
</dbReference>
<feature type="region of interest" description="Disordered" evidence="13">
    <location>
        <begin position="427"/>
        <end position="458"/>
    </location>
</feature>
<evidence type="ECO:0000256" key="8">
    <source>
        <dbReference type="ARBA" id="ARBA00022918"/>
    </source>
</evidence>
<comment type="caution">
    <text evidence="16">The sequence shown here is derived from an EMBL/GenBank/DDBJ whole genome shotgun (WGS) entry which is preliminary data.</text>
</comment>
<evidence type="ECO:0000256" key="9">
    <source>
        <dbReference type="ARBA" id="ARBA00022932"/>
    </source>
</evidence>
<gene>
    <name evidence="16" type="ORF">QTP70_024250</name>
</gene>
<feature type="domain" description="Chromo" evidence="14">
    <location>
        <begin position="375"/>
        <end position="433"/>
    </location>
</feature>
<evidence type="ECO:0000256" key="4">
    <source>
        <dbReference type="ARBA" id="ARBA00022750"/>
    </source>
</evidence>
<dbReference type="GO" id="GO:0003887">
    <property type="term" value="F:DNA-directed DNA polymerase activity"/>
    <property type="evidence" value="ECO:0007669"/>
    <property type="project" value="UniProtKB-KW"/>
</dbReference>
<dbReference type="InterPro" id="IPR016197">
    <property type="entry name" value="Chromo-like_dom_sf"/>
</dbReference>
<sequence>MFTVTYRPGSKNGKADALSRQFEMGSDPGKPELILPATAILAPVQWDLMEEIRQAYTDEPPPASCPPDRTFVPQLFRQQVMQWMHEAPSSGHPVIHRSTQLTRRRFWWPSLGLDVEEYVRACPTCEQARTSRHLPEGLLEPLPIPRRPWSHLSVDFSTDLPDSGGFTTVMVVVDRFSKGCRLILLKGLPTAMQSAEAMFQHVFRNFGLPEDIVSDRGLAVYLLGVGVAVCPSGHWASVVPLVWGTFRRPVRGGVVPSEPRGLGACPRSPAKGCEEAEDSGGPLSSTASVLSGGTKGLVVDPQPPSPTALQKAEPQVHRAVRQVNPVAYRLRLPASYRICPTFHVSLLKPAHPAVGEARSGEEPLPPLDIEGSPAYQVRSLLNSRRVRSRLQYLVDWEWYGPEKRSWVDSGDILDLLLIEDFHRAHLERPAPHPRGRPRRRTPGGVPRGGGALSRLALE</sequence>
<dbReference type="GO" id="GO:0015074">
    <property type="term" value="P:DNA integration"/>
    <property type="evidence" value="ECO:0007669"/>
    <property type="project" value="UniProtKB-KW"/>
</dbReference>
<dbReference type="Gene3D" id="2.40.50.40">
    <property type="match status" value="1"/>
</dbReference>
<dbReference type="GO" id="GO:0046872">
    <property type="term" value="F:metal ion binding"/>
    <property type="evidence" value="ECO:0007669"/>
    <property type="project" value="UniProtKB-KW"/>
</dbReference>
<feature type="non-terminal residue" evidence="16">
    <location>
        <position position="1"/>
    </location>
</feature>
<dbReference type="Pfam" id="PF24626">
    <property type="entry name" value="SH3_Tf2-1"/>
    <property type="match status" value="1"/>
</dbReference>
<dbReference type="SUPFAM" id="SSF53098">
    <property type="entry name" value="Ribonuclease H-like"/>
    <property type="match status" value="1"/>
</dbReference>
<dbReference type="GO" id="GO:0006310">
    <property type="term" value="P:DNA recombination"/>
    <property type="evidence" value="ECO:0007669"/>
    <property type="project" value="UniProtKB-KW"/>
</dbReference>
<dbReference type="GO" id="GO:0003677">
    <property type="term" value="F:DNA binding"/>
    <property type="evidence" value="ECO:0007669"/>
    <property type="project" value="UniProtKB-KW"/>
</dbReference>
<dbReference type="PANTHER" id="PTHR37984">
    <property type="entry name" value="PROTEIN CBG26694"/>
    <property type="match status" value="1"/>
</dbReference>
<dbReference type="FunFam" id="1.10.340.70:FF:000001">
    <property type="entry name" value="Retrovirus-related Pol polyprotein from transposon gypsy-like Protein"/>
    <property type="match status" value="1"/>
</dbReference>
<dbReference type="Proteomes" id="UP001274896">
    <property type="component" value="Unassembled WGS sequence"/>
</dbReference>
<keyword evidence="9" id="KW-0808">Transferase</keyword>
<protein>
    <recommendedName>
        <fullName evidence="12">Gypsy retrotransposon integrase-like protein 1</fullName>
    </recommendedName>
</protein>
<evidence type="ECO:0000256" key="2">
    <source>
        <dbReference type="ARBA" id="ARBA00022670"/>
    </source>
</evidence>
<evidence type="ECO:0000259" key="15">
    <source>
        <dbReference type="PROSITE" id="PS50994"/>
    </source>
</evidence>
<keyword evidence="10" id="KW-0238">DNA-binding</keyword>
<keyword evidence="8" id="KW-0695">RNA-directed DNA polymerase</keyword>
<dbReference type="Gene3D" id="3.30.420.10">
    <property type="entry name" value="Ribonuclease H-like superfamily/Ribonuclease H"/>
    <property type="match status" value="1"/>
</dbReference>
<keyword evidence="9" id="KW-0548">Nucleotidyltransferase</keyword>
<dbReference type="PROSITE" id="PS50013">
    <property type="entry name" value="CHROMO_2"/>
    <property type="match status" value="1"/>
</dbReference>
<keyword evidence="9" id="KW-0239">DNA-directed DNA polymerase</keyword>
<dbReference type="InterPro" id="IPR036397">
    <property type="entry name" value="RNaseH_sf"/>
</dbReference>
<accession>A0AAE0VFL6</accession>
<keyword evidence="7" id="KW-0229">DNA integration</keyword>
<keyword evidence="6" id="KW-0460">Magnesium</keyword>
<dbReference type="Pfam" id="PF17921">
    <property type="entry name" value="Integrase_H2C2"/>
    <property type="match status" value="1"/>
</dbReference>
<proteinExistence type="predicted"/>
<dbReference type="SUPFAM" id="SSF54160">
    <property type="entry name" value="Chromo domain-like"/>
    <property type="match status" value="1"/>
</dbReference>
<evidence type="ECO:0000256" key="10">
    <source>
        <dbReference type="ARBA" id="ARBA00023125"/>
    </source>
</evidence>
<feature type="domain" description="Integrase catalytic" evidence="15">
    <location>
        <begin position="144"/>
        <end position="220"/>
    </location>
</feature>
<dbReference type="InterPro" id="IPR001584">
    <property type="entry name" value="Integrase_cat-core"/>
</dbReference>
<keyword evidence="4" id="KW-0064">Aspartyl protease</keyword>
<evidence type="ECO:0000313" key="17">
    <source>
        <dbReference type="Proteomes" id="UP001274896"/>
    </source>
</evidence>
<dbReference type="PROSITE" id="PS50994">
    <property type="entry name" value="INTEGRASE"/>
    <property type="match status" value="1"/>
</dbReference>
<evidence type="ECO:0000256" key="11">
    <source>
        <dbReference type="ARBA" id="ARBA00023172"/>
    </source>
</evidence>
<evidence type="ECO:0000256" key="13">
    <source>
        <dbReference type="SAM" id="MobiDB-lite"/>
    </source>
</evidence>
<evidence type="ECO:0000259" key="14">
    <source>
        <dbReference type="PROSITE" id="PS50013"/>
    </source>
</evidence>
<comment type="subcellular location">
    <subcellularLocation>
        <location evidence="1">Nucleus</location>
    </subcellularLocation>
</comment>
<evidence type="ECO:0000256" key="6">
    <source>
        <dbReference type="ARBA" id="ARBA00022842"/>
    </source>
</evidence>
<dbReference type="AlphaFoldDB" id="A0AAE0VFL6"/>
<feature type="compositionally biased region" description="Polar residues" evidence="13">
    <location>
        <begin position="282"/>
        <end position="291"/>
    </location>
</feature>
<evidence type="ECO:0000256" key="12">
    <source>
        <dbReference type="ARBA" id="ARBA00039658"/>
    </source>
</evidence>
<dbReference type="InterPro" id="IPR056924">
    <property type="entry name" value="SH3_Tf2-1"/>
</dbReference>
<keyword evidence="2" id="KW-0645">Protease</keyword>
<dbReference type="InterPro" id="IPR000953">
    <property type="entry name" value="Chromo/chromo_shadow_dom"/>
</dbReference>
<dbReference type="Pfam" id="PF00385">
    <property type="entry name" value="Chromo"/>
    <property type="match status" value="1"/>
</dbReference>
<evidence type="ECO:0000256" key="1">
    <source>
        <dbReference type="ARBA" id="ARBA00004123"/>
    </source>
</evidence>
<organism evidence="16 17">
    <name type="scientific">Hemibagrus guttatus</name>
    <dbReference type="NCBI Taxonomy" id="175788"/>
    <lineage>
        <taxon>Eukaryota</taxon>
        <taxon>Metazoa</taxon>
        <taxon>Chordata</taxon>
        <taxon>Craniata</taxon>
        <taxon>Vertebrata</taxon>
        <taxon>Euteleostomi</taxon>
        <taxon>Actinopterygii</taxon>
        <taxon>Neopterygii</taxon>
        <taxon>Teleostei</taxon>
        <taxon>Ostariophysi</taxon>
        <taxon>Siluriformes</taxon>
        <taxon>Bagridae</taxon>
        <taxon>Hemibagrus</taxon>
    </lineage>
</organism>
<dbReference type="GO" id="GO:0006508">
    <property type="term" value="P:proteolysis"/>
    <property type="evidence" value="ECO:0007669"/>
    <property type="project" value="UniProtKB-KW"/>
</dbReference>
<dbReference type="InterPro" id="IPR012337">
    <property type="entry name" value="RNaseH-like_sf"/>
</dbReference>
<evidence type="ECO:0000256" key="3">
    <source>
        <dbReference type="ARBA" id="ARBA00022723"/>
    </source>
</evidence>
<evidence type="ECO:0000256" key="5">
    <source>
        <dbReference type="ARBA" id="ARBA00022801"/>
    </source>
</evidence>
<evidence type="ECO:0000256" key="7">
    <source>
        <dbReference type="ARBA" id="ARBA00022908"/>
    </source>
</evidence>
<keyword evidence="17" id="KW-1185">Reference proteome</keyword>
<dbReference type="GO" id="GO:0005634">
    <property type="term" value="C:nucleus"/>
    <property type="evidence" value="ECO:0007669"/>
    <property type="project" value="UniProtKB-SubCell"/>
</dbReference>
<dbReference type="GO" id="GO:0003964">
    <property type="term" value="F:RNA-directed DNA polymerase activity"/>
    <property type="evidence" value="ECO:0007669"/>
    <property type="project" value="UniProtKB-KW"/>
</dbReference>
<keyword evidence="5" id="KW-0378">Hydrolase</keyword>
<feature type="region of interest" description="Disordered" evidence="13">
    <location>
        <begin position="259"/>
        <end position="315"/>
    </location>
</feature>
<dbReference type="InterPro" id="IPR050951">
    <property type="entry name" value="Retrovirus_Pol_polyprotein"/>
</dbReference>
<dbReference type="InterPro" id="IPR041588">
    <property type="entry name" value="Integrase_H2C2"/>
</dbReference>